<name>A0A7X1KAE7_9SPHN</name>
<keyword evidence="2" id="KW-1185">Reference proteome</keyword>
<dbReference type="AlphaFoldDB" id="A0A7X1KAE7"/>
<dbReference type="Gene3D" id="1.20.1290.10">
    <property type="entry name" value="AhpD-like"/>
    <property type="match status" value="1"/>
</dbReference>
<comment type="caution">
    <text evidence="1">The sequence shown here is derived from an EMBL/GenBank/DDBJ whole genome shotgun (WGS) entry which is preliminary data.</text>
</comment>
<proteinExistence type="predicted"/>
<dbReference type="PANTHER" id="PTHR34846">
    <property type="entry name" value="4-CARBOXYMUCONOLACTONE DECARBOXYLASE FAMILY PROTEIN (AFU_ORTHOLOGUE AFUA_6G11590)"/>
    <property type="match status" value="1"/>
</dbReference>
<evidence type="ECO:0000313" key="1">
    <source>
        <dbReference type="EMBL" id="MBC2650103.1"/>
    </source>
</evidence>
<protein>
    <submittedName>
        <fullName evidence="1">Carboxymuconolactone decarboxylase family protein</fullName>
    </submittedName>
</protein>
<reference evidence="1 2" key="1">
    <citation type="submission" date="2020-08" db="EMBL/GenBank/DDBJ databases">
        <title>The genome sequence of Novosphingobium flavum 4Y4.</title>
        <authorList>
            <person name="Liu Y."/>
        </authorList>
    </citation>
    <scope>NUCLEOTIDE SEQUENCE [LARGE SCALE GENOMIC DNA]</scope>
    <source>
        <strain evidence="1 2">4Y4</strain>
    </source>
</reference>
<dbReference type="EMBL" id="JACLAU010000001">
    <property type="protein sequence ID" value="MBC2650103.1"/>
    <property type="molecule type" value="Genomic_DNA"/>
</dbReference>
<dbReference type="RefSeq" id="WP_185681533.1">
    <property type="nucleotide sequence ID" value="NZ_JACLAU010000001.1"/>
</dbReference>
<organism evidence="1 2">
    <name type="scientific">Novosphingobium aerophilum</name>
    <dbReference type="NCBI Taxonomy" id="2839843"/>
    <lineage>
        <taxon>Bacteria</taxon>
        <taxon>Pseudomonadati</taxon>
        <taxon>Pseudomonadota</taxon>
        <taxon>Alphaproteobacteria</taxon>
        <taxon>Sphingomonadales</taxon>
        <taxon>Sphingomonadaceae</taxon>
        <taxon>Novosphingobium</taxon>
    </lineage>
</organism>
<sequence>MTITPSDEGTGWKPSPHAPEIVSAGSSFAEAVYTHSCLSLREFEAARMRTAQLNGCMICQDFRAARDALALYSVPGETPTRSVTYNGPAPDEAFFAAIVDWTNSPLFSVRERLAIEFAERFALEPKVLSADEAFWARMNAQYSEAEVVDLAHCVAAWMGLGRVAHVLGWDRVCAAPPMRGEPLPAAAE</sequence>
<evidence type="ECO:0000313" key="2">
    <source>
        <dbReference type="Proteomes" id="UP000520156"/>
    </source>
</evidence>
<accession>A0A7X1KAE7</accession>
<dbReference type="InterPro" id="IPR029032">
    <property type="entry name" value="AhpD-like"/>
</dbReference>
<dbReference type="SUPFAM" id="SSF69118">
    <property type="entry name" value="AhpD-like"/>
    <property type="match status" value="1"/>
</dbReference>
<gene>
    <name evidence="1" type="ORF">H7F49_00125</name>
</gene>
<dbReference type="Proteomes" id="UP000520156">
    <property type="component" value="Unassembled WGS sequence"/>
</dbReference>
<dbReference type="PANTHER" id="PTHR34846:SF10">
    <property type="entry name" value="CYTOPLASMIC PROTEIN"/>
    <property type="match status" value="1"/>
</dbReference>